<evidence type="ECO:0000259" key="1">
    <source>
        <dbReference type="Pfam" id="PF19431"/>
    </source>
</evidence>
<organism evidence="2 3">
    <name type="scientific">Ranatra chinensis</name>
    <dbReference type="NCBI Taxonomy" id="642074"/>
    <lineage>
        <taxon>Eukaryota</taxon>
        <taxon>Metazoa</taxon>
        <taxon>Ecdysozoa</taxon>
        <taxon>Arthropoda</taxon>
        <taxon>Hexapoda</taxon>
        <taxon>Insecta</taxon>
        <taxon>Pterygota</taxon>
        <taxon>Neoptera</taxon>
        <taxon>Paraneoptera</taxon>
        <taxon>Hemiptera</taxon>
        <taxon>Heteroptera</taxon>
        <taxon>Panheteroptera</taxon>
        <taxon>Nepomorpha</taxon>
        <taxon>Nepidae</taxon>
        <taxon>Ranatrinae</taxon>
        <taxon>Ranatra</taxon>
    </lineage>
</organism>
<protein>
    <recommendedName>
        <fullName evidence="1">Mitogen-activated protein kinase kinase kinase N-terminal domain-containing protein</fullName>
    </recommendedName>
</protein>
<feature type="domain" description="Mitogen-activated protein kinase kinase kinase N-terminal" evidence="1">
    <location>
        <begin position="183"/>
        <end position="331"/>
    </location>
</feature>
<name>A0ABD0Y4M9_9HEMI</name>
<gene>
    <name evidence="2" type="ORF">AAG570_003765</name>
</gene>
<proteinExistence type="predicted"/>
<keyword evidence="3" id="KW-1185">Reference proteome</keyword>
<accession>A0ABD0Y4M9</accession>
<evidence type="ECO:0000313" key="2">
    <source>
        <dbReference type="EMBL" id="KAL1122360.1"/>
    </source>
</evidence>
<evidence type="ECO:0000313" key="3">
    <source>
        <dbReference type="Proteomes" id="UP001558652"/>
    </source>
</evidence>
<dbReference type="EMBL" id="JBFDAA010000014">
    <property type="protein sequence ID" value="KAL1122360.1"/>
    <property type="molecule type" value="Genomic_DNA"/>
</dbReference>
<dbReference type="Pfam" id="PF19431">
    <property type="entry name" value="MEKK4_N"/>
    <property type="match status" value="2"/>
</dbReference>
<reference evidence="2 3" key="1">
    <citation type="submission" date="2024-07" db="EMBL/GenBank/DDBJ databases">
        <title>Chromosome-level genome assembly of the water stick insect Ranatra chinensis (Heteroptera: Nepidae).</title>
        <authorList>
            <person name="Liu X."/>
        </authorList>
    </citation>
    <scope>NUCLEOTIDE SEQUENCE [LARGE SCALE GENOMIC DNA]</scope>
    <source>
        <strain evidence="2">Cailab_2021Rc</strain>
        <tissue evidence="2">Muscle</tissue>
    </source>
</reference>
<dbReference type="Proteomes" id="UP001558652">
    <property type="component" value="Unassembled WGS sequence"/>
</dbReference>
<dbReference type="InterPro" id="IPR045801">
    <property type="entry name" value="MEKK4_N"/>
</dbReference>
<sequence>MTSKRRNTEQEMKLSKEEDFWQAELKDLIWLELQAWHADRTPMEQDCYICDARKSVPQLLVDILNYRFEKKPEQFSTQSSDSGIHLPTTENEAVVEEICESCSGCLWLFCSTCIEHENAALREIETLLSRLDAAESLYPSSRAFAEQYPLYKSAEFLNRVKIIGNNEDLEDYELHRYGHWSPEAQSLNLPSYRPAFLFISRIPLDVIHEFLRMRLETKLDKPSALSLRQLIKELKEGLRLAVLHKERYLQHVNTALCEEQNEVLETFHNSILSFDESVKSVLGLYLNYLEQWVYLAQHERVQKNILEEEWKFVTSTVPHIPGGHSLSGNSFWYSQLLDLLLNILIVSSVAPKKMTDKLA</sequence>
<feature type="domain" description="Mitogen-activated protein kinase kinase kinase N-terminal" evidence="1">
    <location>
        <begin position="3"/>
        <end position="162"/>
    </location>
</feature>
<comment type="caution">
    <text evidence="2">The sequence shown here is derived from an EMBL/GenBank/DDBJ whole genome shotgun (WGS) entry which is preliminary data.</text>
</comment>
<dbReference type="AlphaFoldDB" id="A0ABD0Y4M9"/>